<feature type="domain" description="C3H1-type" evidence="6">
    <location>
        <begin position="321"/>
        <end position="347"/>
    </location>
</feature>
<protein>
    <recommendedName>
        <fullName evidence="6">C3H1-type domain-containing protein</fullName>
    </recommendedName>
</protein>
<dbReference type="OrthoDB" id="410307at2759"/>
<dbReference type="FunFam" id="4.10.1000.10:FF:000035">
    <property type="entry name" value="CCCH zinc finger protein, variant"/>
    <property type="match status" value="1"/>
</dbReference>
<dbReference type="SMART" id="SM00356">
    <property type="entry name" value="ZnF_C3H1"/>
    <property type="match status" value="4"/>
</dbReference>
<dbReference type="SUPFAM" id="SSF90229">
    <property type="entry name" value="CCCH zinc finger"/>
    <property type="match status" value="2"/>
</dbReference>
<gene>
    <name evidence="7" type="ORF">B0A48_08960</name>
</gene>
<feature type="region of interest" description="Disordered" evidence="5">
    <location>
        <begin position="72"/>
        <end position="119"/>
    </location>
</feature>
<dbReference type="AlphaFoldDB" id="A0A1V8T548"/>
<name>A0A1V8T548_9PEZI</name>
<dbReference type="Gene3D" id="4.10.1000.10">
    <property type="entry name" value="Zinc finger, CCCH-type"/>
    <property type="match status" value="1"/>
</dbReference>
<evidence type="ECO:0000256" key="2">
    <source>
        <dbReference type="ARBA" id="ARBA00022771"/>
    </source>
</evidence>
<feature type="zinc finger region" description="C3H1-type" evidence="4">
    <location>
        <begin position="348"/>
        <end position="376"/>
    </location>
</feature>
<dbReference type="STRING" id="1507870.A0A1V8T548"/>
<dbReference type="PANTHER" id="PTHR46156">
    <property type="entry name" value="CCCH ZINGC FINGER"/>
    <property type="match status" value="1"/>
</dbReference>
<dbReference type="InParanoid" id="A0A1V8T548"/>
<keyword evidence="8" id="KW-1185">Reference proteome</keyword>
<evidence type="ECO:0000313" key="8">
    <source>
        <dbReference type="Proteomes" id="UP000192596"/>
    </source>
</evidence>
<dbReference type="EMBL" id="NAJO01000017">
    <property type="protein sequence ID" value="OQO06371.1"/>
    <property type="molecule type" value="Genomic_DNA"/>
</dbReference>
<dbReference type="Proteomes" id="UP000192596">
    <property type="component" value="Unassembled WGS sequence"/>
</dbReference>
<dbReference type="InterPro" id="IPR000571">
    <property type="entry name" value="Znf_CCCH"/>
</dbReference>
<evidence type="ECO:0000259" key="6">
    <source>
        <dbReference type="PROSITE" id="PS50103"/>
    </source>
</evidence>
<evidence type="ECO:0000256" key="1">
    <source>
        <dbReference type="ARBA" id="ARBA00022723"/>
    </source>
</evidence>
<keyword evidence="2 4" id="KW-0863">Zinc-finger</keyword>
<dbReference type="GO" id="GO:0005634">
    <property type="term" value="C:nucleus"/>
    <property type="evidence" value="ECO:0007669"/>
    <property type="project" value="TreeGrafter"/>
</dbReference>
<keyword evidence="3 4" id="KW-0862">Zinc</keyword>
<feature type="zinc finger region" description="C3H1-type" evidence="4">
    <location>
        <begin position="292"/>
        <end position="320"/>
    </location>
</feature>
<keyword evidence="1 4" id="KW-0479">Metal-binding</keyword>
<evidence type="ECO:0000256" key="4">
    <source>
        <dbReference type="PROSITE-ProRule" id="PRU00723"/>
    </source>
</evidence>
<sequence length="460" mass="50458">MADEAAKLQAQYDSLQARLRLAKEGTQQSYSSPDHHYGRQPYRGAARWRVTRPRAFANKKLVLNEPATLNHIDTDYTLPTPKQKPSAASTVLPPDGHAAGTPAVSSMHTPPVATSAHASTAVGKREITIEGIRFRMKEDGSKVYRVDGEGIAKLGQALEHHELNSADPLTAALTTPKQVFIAGIEFLRSKSGNLLRKTAINLTARYENNGPPGNVPRSSHIITSRATQNTKPQCINFTKNGIYPRVHRSTTFATASATRSLPTLSVSAAHADLTRLTGTCYDGPKCRYTHDPKKVAICKTYFRTGDCADGTRCDLSHKATYERVPACSHFLNGNCTNASCRYAHVNVSPTPLVCRPFATFGFCDKGKLCDKRHVFECPDYAETGECKKFAAGKCKLQHVTRAHVERKARRDDDSEVESEDEENTSGNDIDSDQVAEDVDMTGIDGDSRAISQNQDYIAFD</sequence>
<dbReference type="InterPro" id="IPR036855">
    <property type="entry name" value="Znf_CCCH_sf"/>
</dbReference>
<feature type="region of interest" description="Disordered" evidence="5">
    <location>
        <begin position="23"/>
        <end position="42"/>
    </location>
</feature>
<evidence type="ECO:0000256" key="5">
    <source>
        <dbReference type="SAM" id="MobiDB-lite"/>
    </source>
</evidence>
<evidence type="ECO:0000313" key="7">
    <source>
        <dbReference type="EMBL" id="OQO06371.1"/>
    </source>
</evidence>
<comment type="caution">
    <text evidence="7">The sequence shown here is derived from an EMBL/GenBank/DDBJ whole genome shotgun (WGS) entry which is preliminary data.</text>
</comment>
<feature type="zinc finger region" description="C3H1-type" evidence="4">
    <location>
        <begin position="321"/>
        <end position="347"/>
    </location>
</feature>
<reference evidence="8" key="1">
    <citation type="submission" date="2017-03" db="EMBL/GenBank/DDBJ databases">
        <title>Genomes of endolithic fungi from Antarctica.</title>
        <authorList>
            <person name="Coleine C."/>
            <person name="Masonjones S."/>
            <person name="Stajich J.E."/>
        </authorList>
    </citation>
    <scope>NUCLEOTIDE SEQUENCE [LARGE SCALE GENOMIC DNA]</scope>
    <source>
        <strain evidence="8">CCFEE 5527</strain>
    </source>
</reference>
<proteinExistence type="predicted"/>
<feature type="compositionally biased region" description="Acidic residues" evidence="5">
    <location>
        <begin position="413"/>
        <end position="439"/>
    </location>
</feature>
<accession>A0A1V8T548</accession>
<feature type="domain" description="C3H1-type" evidence="6">
    <location>
        <begin position="348"/>
        <end position="376"/>
    </location>
</feature>
<evidence type="ECO:0000256" key="3">
    <source>
        <dbReference type="ARBA" id="ARBA00022833"/>
    </source>
</evidence>
<dbReference type="PROSITE" id="PS50103">
    <property type="entry name" value="ZF_C3H1"/>
    <property type="match status" value="3"/>
</dbReference>
<dbReference type="PANTHER" id="PTHR46156:SF1">
    <property type="entry name" value="ZINC FINGER CCCH DOMAIN-CONTAINING PROTEIN 3"/>
    <property type="match status" value="1"/>
</dbReference>
<feature type="region of interest" description="Disordered" evidence="5">
    <location>
        <begin position="405"/>
        <end position="460"/>
    </location>
</feature>
<feature type="compositionally biased region" description="Polar residues" evidence="5">
    <location>
        <begin position="449"/>
        <end position="460"/>
    </location>
</feature>
<dbReference type="GO" id="GO:0008270">
    <property type="term" value="F:zinc ion binding"/>
    <property type="evidence" value="ECO:0007669"/>
    <property type="project" value="UniProtKB-KW"/>
</dbReference>
<organism evidence="7 8">
    <name type="scientific">Cryoendolithus antarcticus</name>
    <dbReference type="NCBI Taxonomy" id="1507870"/>
    <lineage>
        <taxon>Eukaryota</taxon>
        <taxon>Fungi</taxon>
        <taxon>Dikarya</taxon>
        <taxon>Ascomycota</taxon>
        <taxon>Pezizomycotina</taxon>
        <taxon>Dothideomycetes</taxon>
        <taxon>Dothideomycetidae</taxon>
        <taxon>Cladosporiales</taxon>
        <taxon>Cladosporiaceae</taxon>
        <taxon>Cryoendolithus</taxon>
    </lineage>
</organism>
<feature type="domain" description="C3H1-type" evidence="6">
    <location>
        <begin position="292"/>
        <end position="320"/>
    </location>
</feature>